<keyword evidence="7" id="KW-1185">Reference proteome</keyword>
<name>A0A150H449_GONPE</name>
<dbReference type="PROSITE" id="PS00086">
    <property type="entry name" value="CYTOCHROME_P450"/>
    <property type="match status" value="1"/>
</dbReference>
<dbReference type="PANTHER" id="PTHR24286">
    <property type="entry name" value="CYTOCHROME P450 26"/>
    <property type="match status" value="1"/>
</dbReference>
<keyword evidence="4" id="KW-0503">Monooxygenase</keyword>
<gene>
    <name evidence="6" type="ORF">GPECTOR_1g75</name>
</gene>
<keyword evidence="3 4" id="KW-0349">Heme</keyword>
<comment type="cofactor">
    <cofactor evidence="3">
        <name>heme</name>
        <dbReference type="ChEBI" id="CHEBI:30413"/>
    </cofactor>
</comment>
<proteinExistence type="inferred from homology"/>
<sequence>MVPRVLEVMHGHLASWEKDGKVPMFRAARLMGVDLGMDVIMQVQLPEDVDRQWAKSQVEVFLDGLYALPVSLPGTALRKAIAARDRLVRIFEPGVQQRHAEFQKQWASVGGSIQAYADMVLEQPSRQATTRPSSDGAAAAPPAAPGPKPSIMAAQLMGRAAIDQCVLKDAAMSVCHMLVAAADTTRFALFNTWSLLAMSPRVQDRLYEEQQKVIAQYGPELSYQATCHMPYMDATLKECMRLLPASAGGIRKLTRDLRVGQYVIPKGEHVWFHAGLLHCTDPALWDGRTDYQHGLPPHMDWRHNFDDAFRPERWLGGEEGRPRYHFTFGTGAHLCIGMNLVYLEIKLLLAMVLRKYRIRLECPDMLARCGRLFPFLVPEKGTDNVLLEAREGLAA</sequence>
<evidence type="ECO:0000256" key="3">
    <source>
        <dbReference type="PIRSR" id="PIRSR602401-1"/>
    </source>
</evidence>
<accession>A0A150H449</accession>
<dbReference type="InterPro" id="IPR017972">
    <property type="entry name" value="Cyt_P450_CS"/>
</dbReference>
<feature type="region of interest" description="Disordered" evidence="5">
    <location>
        <begin position="124"/>
        <end position="146"/>
    </location>
</feature>
<dbReference type="STRING" id="33097.A0A150H449"/>
<evidence type="ECO:0000313" key="7">
    <source>
        <dbReference type="Proteomes" id="UP000075714"/>
    </source>
</evidence>
<dbReference type="Pfam" id="PF00067">
    <property type="entry name" value="p450"/>
    <property type="match status" value="2"/>
</dbReference>
<keyword evidence="4" id="KW-0560">Oxidoreductase</keyword>
<organism evidence="6 7">
    <name type="scientific">Gonium pectorale</name>
    <name type="common">Green alga</name>
    <dbReference type="NCBI Taxonomy" id="33097"/>
    <lineage>
        <taxon>Eukaryota</taxon>
        <taxon>Viridiplantae</taxon>
        <taxon>Chlorophyta</taxon>
        <taxon>core chlorophytes</taxon>
        <taxon>Chlorophyceae</taxon>
        <taxon>CS clade</taxon>
        <taxon>Chlamydomonadales</taxon>
        <taxon>Volvocaceae</taxon>
        <taxon>Gonium</taxon>
    </lineage>
</organism>
<evidence type="ECO:0008006" key="8">
    <source>
        <dbReference type="Google" id="ProtNLM"/>
    </source>
</evidence>
<dbReference type="InterPro" id="IPR002401">
    <property type="entry name" value="Cyt_P450_E_grp-I"/>
</dbReference>
<dbReference type="GO" id="GO:0005506">
    <property type="term" value="F:iron ion binding"/>
    <property type="evidence" value="ECO:0007669"/>
    <property type="project" value="InterPro"/>
</dbReference>
<dbReference type="GO" id="GO:0004497">
    <property type="term" value="F:monooxygenase activity"/>
    <property type="evidence" value="ECO:0007669"/>
    <property type="project" value="UniProtKB-KW"/>
</dbReference>
<keyword evidence="1 3" id="KW-0479">Metal-binding</keyword>
<comment type="caution">
    <text evidence="6">The sequence shown here is derived from an EMBL/GenBank/DDBJ whole genome shotgun (WGS) entry which is preliminary data.</text>
</comment>
<dbReference type="CDD" id="cd00302">
    <property type="entry name" value="cytochrome_P450"/>
    <property type="match status" value="1"/>
</dbReference>
<dbReference type="InterPro" id="IPR036396">
    <property type="entry name" value="Cyt_P450_sf"/>
</dbReference>
<dbReference type="PRINTS" id="PR00463">
    <property type="entry name" value="EP450I"/>
</dbReference>
<keyword evidence="2 3" id="KW-0408">Iron</keyword>
<dbReference type="AlphaFoldDB" id="A0A150H449"/>
<dbReference type="SUPFAM" id="SSF48264">
    <property type="entry name" value="Cytochrome P450"/>
    <property type="match status" value="1"/>
</dbReference>
<feature type="compositionally biased region" description="Polar residues" evidence="5">
    <location>
        <begin position="124"/>
        <end position="133"/>
    </location>
</feature>
<dbReference type="EMBL" id="LSYV01000002">
    <property type="protein sequence ID" value="KXZ56831.1"/>
    <property type="molecule type" value="Genomic_DNA"/>
</dbReference>
<dbReference type="GO" id="GO:0016125">
    <property type="term" value="P:sterol metabolic process"/>
    <property type="evidence" value="ECO:0007669"/>
    <property type="project" value="TreeGrafter"/>
</dbReference>
<feature type="binding site" description="axial binding residue" evidence="3">
    <location>
        <position position="335"/>
    </location>
    <ligand>
        <name>heme</name>
        <dbReference type="ChEBI" id="CHEBI:30413"/>
    </ligand>
    <ligandPart>
        <name>Fe</name>
        <dbReference type="ChEBI" id="CHEBI:18248"/>
    </ligandPart>
</feature>
<protein>
    <recommendedName>
        <fullName evidence="8">Cytochrome P450</fullName>
    </recommendedName>
</protein>
<evidence type="ECO:0000256" key="5">
    <source>
        <dbReference type="SAM" id="MobiDB-lite"/>
    </source>
</evidence>
<dbReference type="Proteomes" id="UP000075714">
    <property type="component" value="Unassembled WGS sequence"/>
</dbReference>
<comment type="similarity">
    <text evidence="4">Belongs to the cytochrome P450 family.</text>
</comment>
<evidence type="ECO:0000256" key="2">
    <source>
        <dbReference type="ARBA" id="ARBA00023004"/>
    </source>
</evidence>
<evidence type="ECO:0000313" key="6">
    <source>
        <dbReference type="EMBL" id="KXZ56831.1"/>
    </source>
</evidence>
<dbReference type="GO" id="GO:0020037">
    <property type="term" value="F:heme binding"/>
    <property type="evidence" value="ECO:0007669"/>
    <property type="project" value="InterPro"/>
</dbReference>
<dbReference type="PANTHER" id="PTHR24286:SF380">
    <property type="entry name" value="PH DOMAIN-CONTAINING PROTEIN"/>
    <property type="match status" value="1"/>
</dbReference>
<reference evidence="7" key="1">
    <citation type="journal article" date="2016" name="Nat. Commun.">
        <title>The Gonium pectorale genome demonstrates co-option of cell cycle regulation during the evolution of multicellularity.</title>
        <authorList>
            <person name="Hanschen E.R."/>
            <person name="Marriage T.N."/>
            <person name="Ferris P.J."/>
            <person name="Hamaji T."/>
            <person name="Toyoda A."/>
            <person name="Fujiyama A."/>
            <person name="Neme R."/>
            <person name="Noguchi H."/>
            <person name="Minakuchi Y."/>
            <person name="Suzuki M."/>
            <person name="Kawai-Toyooka H."/>
            <person name="Smith D.R."/>
            <person name="Sparks H."/>
            <person name="Anderson J."/>
            <person name="Bakaric R."/>
            <person name="Luria V."/>
            <person name="Karger A."/>
            <person name="Kirschner M.W."/>
            <person name="Durand P.M."/>
            <person name="Michod R.E."/>
            <person name="Nozaki H."/>
            <person name="Olson B.J."/>
        </authorList>
    </citation>
    <scope>NUCLEOTIDE SEQUENCE [LARGE SCALE GENOMIC DNA]</scope>
    <source>
        <strain evidence="7">NIES-2863</strain>
    </source>
</reference>
<dbReference type="OrthoDB" id="442633at2759"/>
<dbReference type="InterPro" id="IPR001128">
    <property type="entry name" value="Cyt_P450"/>
</dbReference>
<evidence type="ECO:0000256" key="4">
    <source>
        <dbReference type="RuleBase" id="RU000461"/>
    </source>
</evidence>
<evidence type="ECO:0000256" key="1">
    <source>
        <dbReference type="ARBA" id="ARBA00022723"/>
    </source>
</evidence>
<dbReference type="Gene3D" id="1.10.630.10">
    <property type="entry name" value="Cytochrome P450"/>
    <property type="match status" value="2"/>
</dbReference>
<dbReference type="GO" id="GO:0016705">
    <property type="term" value="F:oxidoreductase activity, acting on paired donors, with incorporation or reduction of molecular oxygen"/>
    <property type="evidence" value="ECO:0007669"/>
    <property type="project" value="InterPro"/>
</dbReference>